<dbReference type="SUPFAM" id="SSF89360">
    <property type="entry name" value="HesB-like domain"/>
    <property type="match status" value="1"/>
</dbReference>
<dbReference type="Pfam" id="PF01521">
    <property type="entry name" value="Fe-S_biosyn"/>
    <property type="match status" value="1"/>
</dbReference>
<dbReference type="PROSITE" id="PS01152">
    <property type="entry name" value="HESB"/>
    <property type="match status" value="1"/>
</dbReference>
<organism evidence="2 3">
    <name type="scientific">Elstera litoralis</name>
    <dbReference type="NCBI Taxonomy" id="552518"/>
    <lineage>
        <taxon>Bacteria</taxon>
        <taxon>Pseudomonadati</taxon>
        <taxon>Pseudomonadota</taxon>
        <taxon>Alphaproteobacteria</taxon>
        <taxon>Rhodospirillales</taxon>
        <taxon>Rhodospirillaceae</taxon>
        <taxon>Elstera</taxon>
    </lineage>
</organism>
<dbReference type="AlphaFoldDB" id="A0A0F3IWJ5"/>
<dbReference type="OrthoDB" id="9801228at2"/>
<accession>A0A0F3IWJ5</accession>
<dbReference type="GO" id="GO:0005506">
    <property type="term" value="F:iron ion binding"/>
    <property type="evidence" value="ECO:0007669"/>
    <property type="project" value="TreeGrafter"/>
</dbReference>
<feature type="domain" description="Core" evidence="1">
    <location>
        <begin position="12"/>
        <end position="112"/>
    </location>
</feature>
<dbReference type="InterPro" id="IPR000361">
    <property type="entry name" value="ATAP_core_dom"/>
</dbReference>
<dbReference type="NCBIfam" id="NF010147">
    <property type="entry name" value="PRK13623.1"/>
    <property type="match status" value="1"/>
</dbReference>
<dbReference type="GO" id="GO:0051537">
    <property type="term" value="F:2 iron, 2 sulfur cluster binding"/>
    <property type="evidence" value="ECO:0007669"/>
    <property type="project" value="TreeGrafter"/>
</dbReference>
<keyword evidence="3" id="KW-1185">Reference proteome</keyword>
<evidence type="ECO:0000313" key="3">
    <source>
        <dbReference type="Proteomes" id="UP000033774"/>
    </source>
</evidence>
<dbReference type="PANTHER" id="PTHR43011:SF1">
    <property type="entry name" value="IRON-SULFUR CLUSTER ASSEMBLY 2 HOMOLOG, MITOCHONDRIAL"/>
    <property type="match status" value="1"/>
</dbReference>
<proteinExistence type="predicted"/>
<dbReference type="GO" id="GO:0051539">
    <property type="term" value="F:4 iron, 4 sulfur cluster binding"/>
    <property type="evidence" value="ECO:0007669"/>
    <property type="project" value="TreeGrafter"/>
</dbReference>
<comment type="caution">
    <text evidence="2">The sequence shown here is derived from an EMBL/GenBank/DDBJ whole genome shotgun (WGS) entry which is preliminary data.</text>
</comment>
<dbReference type="InterPro" id="IPR017870">
    <property type="entry name" value="FeS_cluster_insertion_CS"/>
</dbReference>
<evidence type="ECO:0000259" key="1">
    <source>
        <dbReference type="Pfam" id="PF01521"/>
    </source>
</evidence>
<dbReference type="RefSeq" id="WP_045774149.1">
    <property type="nucleotide sequence ID" value="NZ_LAJY01000008.1"/>
</dbReference>
<protein>
    <submittedName>
        <fullName evidence="2">Heme biosynthesis protein HemY</fullName>
    </submittedName>
</protein>
<dbReference type="Proteomes" id="UP000033774">
    <property type="component" value="Unassembled WGS sequence"/>
</dbReference>
<dbReference type="GO" id="GO:0016226">
    <property type="term" value="P:iron-sulfur cluster assembly"/>
    <property type="evidence" value="ECO:0007669"/>
    <property type="project" value="InterPro"/>
</dbReference>
<dbReference type="EMBL" id="LAJY01000008">
    <property type="protein sequence ID" value="KJV11105.1"/>
    <property type="molecule type" value="Genomic_DNA"/>
</dbReference>
<dbReference type="PATRIC" id="fig|552518.3.peg.4397"/>
<dbReference type="InterPro" id="IPR016092">
    <property type="entry name" value="ATAP"/>
</dbReference>
<dbReference type="Gene3D" id="2.60.300.12">
    <property type="entry name" value="HesB-like domain"/>
    <property type="match status" value="1"/>
</dbReference>
<gene>
    <name evidence="2" type="ORF">VZ95_00525</name>
</gene>
<dbReference type="PANTHER" id="PTHR43011">
    <property type="entry name" value="IRON-SULFUR CLUSTER ASSEMBLY 2 HOMOLOG, MITOCHONDRIAL"/>
    <property type="match status" value="1"/>
</dbReference>
<dbReference type="NCBIfam" id="TIGR00049">
    <property type="entry name" value="iron-sulfur cluster assembly accessory protein"/>
    <property type="match status" value="1"/>
</dbReference>
<sequence length="117" mass="11956">MAQLETETLAPVALSDSAAKRIATIIKSEAPGSRLRIAISGGGCSGFQYGFTFDAATQADDKIIAKDGAEVVIDETSLGLMQGAVIDFVEDLAGAAFQIRNPQAAASCGCGNSFSPV</sequence>
<dbReference type="InterPro" id="IPR035903">
    <property type="entry name" value="HesB-like_dom_sf"/>
</dbReference>
<name>A0A0F3IWJ5_9PROT</name>
<evidence type="ECO:0000313" key="2">
    <source>
        <dbReference type="EMBL" id="KJV11105.1"/>
    </source>
</evidence>
<reference evidence="2 3" key="1">
    <citation type="submission" date="2015-03" db="EMBL/GenBank/DDBJ databases">
        <title>Draft genome sequence of Elstera litoralis.</title>
        <authorList>
            <person name="Rahalkar M.C."/>
            <person name="Dhakephalkar P.K."/>
            <person name="Pore S.D."/>
            <person name="Arora P."/>
            <person name="Kapse N.G."/>
            <person name="Pandit P.S."/>
        </authorList>
    </citation>
    <scope>NUCLEOTIDE SEQUENCE [LARGE SCALE GENOMIC DNA]</scope>
    <source>
        <strain evidence="2 3">Dia-1</strain>
    </source>
</reference>